<name>E4WT82_OIKDI</name>
<dbReference type="SUPFAM" id="SSF57196">
    <property type="entry name" value="EGF/Laminin"/>
    <property type="match status" value="1"/>
</dbReference>
<feature type="disulfide bond" evidence="1">
    <location>
        <begin position="26"/>
        <end position="35"/>
    </location>
</feature>
<evidence type="ECO:0000313" key="4">
    <source>
        <dbReference type="EMBL" id="CBY06726.1"/>
    </source>
</evidence>
<keyword evidence="2" id="KW-0812">Transmembrane</keyword>
<keyword evidence="2" id="KW-0472">Membrane</keyword>
<keyword evidence="2" id="KW-1133">Transmembrane helix</keyword>
<organism evidence="4">
    <name type="scientific">Oikopleura dioica</name>
    <name type="common">Tunicate</name>
    <dbReference type="NCBI Taxonomy" id="34765"/>
    <lineage>
        <taxon>Eukaryota</taxon>
        <taxon>Metazoa</taxon>
        <taxon>Chordata</taxon>
        <taxon>Tunicata</taxon>
        <taxon>Appendicularia</taxon>
        <taxon>Copelata</taxon>
        <taxon>Oikopleuridae</taxon>
        <taxon>Oikopleura</taxon>
    </lineage>
</organism>
<accession>E4WT82</accession>
<sequence>MVCNSDKDCLNDGVCIVRTGRKMCFCTKFFTGSNCQNNEYHYGYGFDQENKTTSSSLAETNFPRIAIYILVFFLIGLIFGLILHIRKLFRKLTEKNQQLRKNYQMILSHESSRKDQILP</sequence>
<reference evidence="4" key="1">
    <citation type="journal article" date="2010" name="Science">
        <title>Plasticity of animal genome architecture unmasked by rapid evolution of a pelagic tunicate.</title>
        <authorList>
            <person name="Denoeud F."/>
            <person name="Henriet S."/>
            <person name="Mungpakdee S."/>
            <person name="Aury J.M."/>
            <person name="Da Silva C."/>
            <person name="Brinkmann H."/>
            <person name="Mikhaleva J."/>
            <person name="Olsen L.C."/>
            <person name="Jubin C."/>
            <person name="Canestro C."/>
            <person name="Bouquet J.M."/>
            <person name="Danks G."/>
            <person name="Poulain J."/>
            <person name="Campsteijn C."/>
            <person name="Adamski M."/>
            <person name="Cross I."/>
            <person name="Yadetie F."/>
            <person name="Muffato M."/>
            <person name="Louis A."/>
            <person name="Butcher S."/>
            <person name="Tsagkogeorga G."/>
            <person name="Konrad A."/>
            <person name="Singh S."/>
            <person name="Jensen M.F."/>
            <person name="Cong E.H."/>
            <person name="Eikeseth-Otteraa H."/>
            <person name="Noel B."/>
            <person name="Anthouard V."/>
            <person name="Porcel B.M."/>
            <person name="Kachouri-Lafond R."/>
            <person name="Nishino A."/>
            <person name="Ugolini M."/>
            <person name="Chourrout P."/>
            <person name="Nishida H."/>
            <person name="Aasland R."/>
            <person name="Huzurbazar S."/>
            <person name="Westhof E."/>
            <person name="Delsuc F."/>
            <person name="Lehrach H."/>
            <person name="Reinhardt R."/>
            <person name="Weissenbach J."/>
            <person name="Roy S.W."/>
            <person name="Artiguenave F."/>
            <person name="Postlethwait J.H."/>
            <person name="Manak J.R."/>
            <person name="Thompson E.M."/>
            <person name="Jaillon O."/>
            <person name="Du Pasquier L."/>
            <person name="Boudinot P."/>
            <person name="Liberles D.A."/>
            <person name="Volff J.N."/>
            <person name="Philippe H."/>
            <person name="Lenhard B."/>
            <person name="Roest Crollius H."/>
            <person name="Wincker P."/>
            <person name="Chourrout D."/>
        </authorList>
    </citation>
    <scope>NUCLEOTIDE SEQUENCE [LARGE SCALE GENOMIC DNA]</scope>
</reference>
<evidence type="ECO:0000313" key="5">
    <source>
        <dbReference type="Proteomes" id="UP000001307"/>
    </source>
</evidence>
<dbReference type="Gene3D" id="2.10.25.10">
    <property type="entry name" value="Laminin"/>
    <property type="match status" value="1"/>
</dbReference>
<dbReference type="InParanoid" id="E4WT82"/>
<dbReference type="PROSITE" id="PS50026">
    <property type="entry name" value="EGF_3"/>
    <property type="match status" value="1"/>
</dbReference>
<dbReference type="PROSITE" id="PS00022">
    <property type="entry name" value="EGF_1"/>
    <property type="match status" value="1"/>
</dbReference>
<evidence type="ECO:0000256" key="1">
    <source>
        <dbReference type="PROSITE-ProRule" id="PRU00076"/>
    </source>
</evidence>
<dbReference type="Proteomes" id="UP000001307">
    <property type="component" value="Unassembled WGS sequence"/>
</dbReference>
<protein>
    <recommendedName>
        <fullName evidence="3">EGF-like domain-containing protein</fullName>
    </recommendedName>
</protein>
<keyword evidence="1" id="KW-1015">Disulfide bond</keyword>
<feature type="transmembrane region" description="Helical" evidence="2">
    <location>
        <begin position="65"/>
        <end position="85"/>
    </location>
</feature>
<dbReference type="AlphaFoldDB" id="E4WT82"/>
<dbReference type="EMBL" id="FN653016">
    <property type="protein sequence ID" value="CBY06726.1"/>
    <property type="molecule type" value="Genomic_DNA"/>
</dbReference>
<comment type="caution">
    <text evidence="1">Lacks conserved residue(s) required for the propagation of feature annotation.</text>
</comment>
<proteinExistence type="predicted"/>
<gene>
    <name evidence="4" type="ORF">GSOID_T00005787001</name>
</gene>
<feature type="domain" description="EGF-like" evidence="3">
    <location>
        <begin position="1"/>
        <end position="36"/>
    </location>
</feature>
<evidence type="ECO:0000259" key="3">
    <source>
        <dbReference type="PROSITE" id="PS50026"/>
    </source>
</evidence>
<dbReference type="OrthoDB" id="10576815at2759"/>
<evidence type="ECO:0000256" key="2">
    <source>
        <dbReference type="SAM" id="Phobius"/>
    </source>
</evidence>
<keyword evidence="5" id="KW-1185">Reference proteome</keyword>
<dbReference type="InterPro" id="IPR000742">
    <property type="entry name" value="EGF"/>
</dbReference>
<keyword evidence="1" id="KW-0245">EGF-like domain</keyword>